<keyword evidence="2" id="KW-1185">Reference proteome</keyword>
<accession>A0A4Z0BZV3</accession>
<evidence type="ECO:0000313" key="2">
    <source>
        <dbReference type="Proteomes" id="UP000297564"/>
    </source>
</evidence>
<reference evidence="1 2" key="1">
    <citation type="submission" date="2019-03" db="EMBL/GenBank/DDBJ databases">
        <title>Ramlibacter rhizophilus CCTCC AB2015357, whole genome shotgun sequence.</title>
        <authorList>
            <person name="Zhang X."/>
            <person name="Feng G."/>
            <person name="Zhu H."/>
        </authorList>
    </citation>
    <scope>NUCLEOTIDE SEQUENCE [LARGE SCALE GENOMIC DNA]</scope>
    <source>
        <strain evidence="1 2">CCTCC AB2015357</strain>
    </source>
</reference>
<dbReference type="AlphaFoldDB" id="A0A4Z0BZV3"/>
<gene>
    <name evidence="1" type="ORF">EZ242_01705</name>
</gene>
<dbReference type="RefSeq" id="WP_135283373.1">
    <property type="nucleotide sequence ID" value="NZ_SMLL01000001.1"/>
</dbReference>
<sequence>MTFTTQDGIERTPEQIEAAFACCRQLQFAYAMANQGNGGLGRVHWQDVDDALGWASDALTVAESGRIARNAADENGDD</sequence>
<dbReference type="EMBL" id="SMLL01000001">
    <property type="protein sequence ID" value="TFZ04491.1"/>
    <property type="molecule type" value="Genomic_DNA"/>
</dbReference>
<evidence type="ECO:0000313" key="1">
    <source>
        <dbReference type="EMBL" id="TFZ04491.1"/>
    </source>
</evidence>
<organism evidence="1 2">
    <name type="scientific">Ramlibacter rhizophilus</name>
    <dbReference type="NCBI Taxonomy" id="1781167"/>
    <lineage>
        <taxon>Bacteria</taxon>
        <taxon>Pseudomonadati</taxon>
        <taxon>Pseudomonadota</taxon>
        <taxon>Betaproteobacteria</taxon>
        <taxon>Burkholderiales</taxon>
        <taxon>Comamonadaceae</taxon>
        <taxon>Ramlibacter</taxon>
    </lineage>
</organism>
<comment type="caution">
    <text evidence="1">The sequence shown here is derived from an EMBL/GenBank/DDBJ whole genome shotgun (WGS) entry which is preliminary data.</text>
</comment>
<proteinExistence type="predicted"/>
<name>A0A4Z0BZV3_9BURK</name>
<protein>
    <submittedName>
        <fullName evidence="1">Uncharacterized protein</fullName>
    </submittedName>
</protein>
<dbReference type="Proteomes" id="UP000297564">
    <property type="component" value="Unassembled WGS sequence"/>
</dbReference>